<organism evidence="8">
    <name type="scientific">Vibrio sp. HB236076</name>
    <dbReference type="NCBI Taxonomy" id="3232307"/>
    <lineage>
        <taxon>Bacteria</taxon>
        <taxon>Pseudomonadati</taxon>
        <taxon>Pseudomonadota</taxon>
        <taxon>Gammaproteobacteria</taxon>
        <taxon>Vibrionales</taxon>
        <taxon>Vibrionaceae</taxon>
        <taxon>Vibrio</taxon>
    </lineage>
</organism>
<evidence type="ECO:0000256" key="5">
    <source>
        <dbReference type="ARBA" id="ARBA00023136"/>
    </source>
</evidence>
<evidence type="ECO:0000256" key="1">
    <source>
        <dbReference type="ARBA" id="ARBA00004651"/>
    </source>
</evidence>
<evidence type="ECO:0000256" key="6">
    <source>
        <dbReference type="SAM" id="Phobius"/>
    </source>
</evidence>
<dbReference type="AlphaFoldDB" id="A0AB39HKK0"/>
<protein>
    <submittedName>
        <fullName evidence="8">VTT domain-containing protein</fullName>
    </submittedName>
</protein>
<keyword evidence="5 6" id="KW-0472">Membrane</keyword>
<feature type="domain" description="VTT" evidence="7">
    <location>
        <begin position="28"/>
        <end position="131"/>
    </location>
</feature>
<accession>A0AB39HKK0</accession>
<gene>
    <name evidence="8" type="ORF">AB0763_17215</name>
</gene>
<keyword evidence="2" id="KW-1003">Cell membrane</keyword>
<reference evidence="8" key="1">
    <citation type="submission" date="2024-07" db="EMBL/GenBank/DDBJ databases">
        <title>Genome Analysis of a Potential Novel Vibrio Species Secreting pH- and Thermo-stable Alginate Lyase and its Application in Producing Alginate Oligosaccharides.</title>
        <authorList>
            <person name="Huang H."/>
            <person name="Bao K."/>
        </authorList>
    </citation>
    <scope>NUCLEOTIDE SEQUENCE</scope>
    <source>
        <strain evidence="8">HB236076</strain>
        <plasmid evidence="8">p-HB236076</plasmid>
    </source>
</reference>
<evidence type="ECO:0000259" key="7">
    <source>
        <dbReference type="Pfam" id="PF09335"/>
    </source>
</evidence>
<proteinExistence type="predicted"/>
<sequence>MLSLILLTYLLEDVAIFTAALLAADQSISSSYALIAVFIGVATGDIALYGLGWWATKSRRLRYWLLKRRRLKSIKRALQQKVFTNIFIIRFIPGLRTLGYSLSGFYRVSFTRFCAAVLLATAIWTLLIFTLVFHFGALSFWQDSPLKWALLPLGLVLLWQLNRTMSKNLALASS</sequence>
<geneLocation type="plasmid" evidence="8">
    <name>p-HB236076</name>
</geneLocation>
<dbReference type="PANTHER" id="PTHR42709:SF6">
    <property type="entry name" value="UNDECAPRENYL PHOSPHATE TRANSPORTER A"/>
    <property type="match status" value="1"/>
</dbReference>
<dbReference type="InterPro" id="IPR051311">
    <property type="entry name" value="DedA_domain"/>
</dbReference>
<dbReference type="Pfam" id="PF09335">
    <property type="entry name" value="VTT_dom"/>
    <property type="match status" value="1"/>
</dbReference>
<name>A0AB39HKK0_9VIBR</name>
<feature type="transmembrane region" description="Helical" evidence="6">
    <location>
        <begin position="33"/>
        <end position="56"/>
    </location>
</feature>
<keyword evidence="3 6" id="KW-0812">Transmembrane</keyword>
<comment type="subcellular location">
    <subcellularLocation>
        <location evidence="1">Cell membrane</location>
        <topology evidence="1">Multi-pass membrane protein</topology>
    </subcellularLocation>
</comment>
<dbReference type="KEGG" id="vih:AB0763_17215"/>
<evidence type="ECO:0000256" key="4">
    <source>
        <dbReference type="ARBA" id="ARBA00022989"/>
    </source>
</evidence>
<evidence type="ECO:0000256" key="3">
    <source>
        <dbReference type="ARBA" id="ARBA00022692"/>
    </source>
</evidence>
<dbReference type="EMBL" id="CP162602">
    <property type="protein sequence ID" value="XDK26760.1"/>
    <property type="molecule type" value="Genomic_DNA"/>
</dbReference>
<dbReference type="GO" id="GO:0005886">
    <property type="term" value="C:plasma membrane"/>
    <property type="evidence" value="ECO:0007669"/>
    <property type="project" value="UniProtKB-SubCell"/>
</dbReference>
<dbReference type="InterPro" id="IPR032816">
    <property type="entry name" value="VTT_dom"/>
</dbReference>
<evidence type="ECO:0000313" key="8">
    <source>
        <dbReference type="EMBL" id="XDK26760.1"/>
    </source>
</evidence>
<dbReference type="RefSeq" id="WP_306099675.1">
    <property type="nucleotide sequence ID" value="NZ_CP162602.1"/>
</dbReference>
<keyword evidence="4 6" id="KW-1133">Transmembrane helix</keyword>
<feature type="transmembrane region" description="Helical" evidence="6">
    <location>
        <begin position="110"/>
        <end position="133"/>
    </location>
</feature>
<dbReference type="PANTHER" id="PTHR42709">
    <property type="entry name" value="ALKALINE PHOSPHATASE LIKE PROTEIN"/>
    <property type="match status" value="1"/>
</dbReference>
<keyword evidence="8" id="KW-0614">Plasmid</keyword>
<evidence type="ECO:0000256" key="2">
    <source>
        <dbReference type="ARBA" id="ARBA00022475"/>
    </source>
</evidence>